<proteinExistence type="inferred from homology"/>
<evidence type="ECO:0000256" key="5">
    <source>
        <dbReference type="RuleBase" id="RU363018"/>
    </source>
</evidence>
<dbReference type="GO" id="GO:1904423">
    <property type="term" value="C:dehydrodolichyl diphosphate synthase complex"/>
    <property type="evidence" value="ECO:0007669"/>
    <property type="project" value="TreeGrafter"/>
</dbReference>
<dbReference type="SUPFAM" id="SSF64005">
    <property type="entry name" value="Undecaprenyl diphosphate synthase"/>
    <property type="match status" value="1"/>
</dbReference>
<evidence type="ECO:0000313" key="7">
    <source>
        <dbReference type="Proteomes" id="UP000276133"/>
    </source>
</evidence>
<dbReference type="InterPro" id="IPR001441">
    <property type="entry name" value="UPP_synth-like"/>
</dbReference>
<dbReference type="FunFam" id="3.40.1180.10:FF:000005">
    <property type="entry name" value="Alkyl transferase"/>
    <property type="match status" value="1"/>
</dbReference>
<dbReference type="PANTHER" id="PTHR10291:SF43">
    <property type="entry name" value="DEHYDRODOLICHYL DIPHOSPHATE SYNTHASE COMPLEX SUBUNIT DHDDS"/>
    <property type="match status" value="1"/>
</dbReference>
<protein>
    <recommendedName>
        <fullName evidence="5">Alkyl transferase</fullName>
        <ecNumber evidence="5">2.5.1.-</ecNumber>
    </recommendedName>
</protein>
<dbReference type="InterPro" id="IPR018520">
    <property type="entry name" value="UPP_synth-like_CS"/>
</dbReference>
<dbReference type="GO" id="GO:0005783">
    <property type="term" value="C:endoplasmic reticulum"/>
    <property type="evidence" value="ECO:0007669"/>
    <property type="project" value="TreeGrafter"/>
</dbReference>
<accession>A0A3M7SW81</accession>
<dbReference type="Pfam" id="PF01255">
    <property type="entry name" value="Prenyltransf"/>
    <property type="match status" value="1"/>
</dbReference>
<name>A0A3M7SW81_BRAPC</name>
<dbReference type="EC" id="2.5.1.-" evidence="5"/>
<evidence type="ECO:0000256" key="2">
    <source>
        <dbReference type="ARBA" id="ARBA00022679"/>
    </source>
</evidence>
<organism evidence="6 7">
    <name type="scientific">Brachionus plicatilis</name>
    <name type="common">Marine rotifer</name>
    <name type="synonym">Brachionus muelleri</name>
    <dbReference type="NCBI Taxonomy" id="10195"/>
    <lineage>
        <taxon>Eukaryota</taxon>
        <taxon>Metazoa</taxon>
        <taxon>Spiralia</taxon>
        <taxon>Gnathifera</taxon>
        <taxon>Rotifera</taxon>
        <taxon>Eurotatoria</taxon>
        <taxon>Monogononta</taxon>
        <taxon>Pseudotrocha</taxon>
        <taxon>Ploima</taxon>
        <taxon>Brachionidae</taxon>
        <taxon>Brachionus</taxon>
    </lineage>
</organism>
<comment type="similarity">
    <text evidence="1 5">Belongs to the UPP synthase family.</text>
</comment>
<reference evidence="6 7" key="1">
    <citation type="journal article" date="2018" name="Sci. Rep.">
        <title>Genomic signatures of local adaptation to the degree of environmental predictability in rotifers.</title>
        <authorList>
            <person name="Franch-Gras L."/>
            <person name="Hahn C."/>
            <person name="Garcia-Roger E.M."/>
            <person name="Carmona M.J."/>
            <person name="Serra M."/>
            <person name="Gomez A."/>
        </authorList>
    </citation>
    <scope>NUCLEOTIDE SEQUENCE [LARGE SCALE GENOMIC DNA]</scope>
    <source>
        <strain evidence="6">HYR1</strain>
    </source>
</reference>
<gene>
    <name evidence="6" type="ORF">BpHYR1_044378</name>
</gene>
<dbReference type="Proteomes" id="UP000276133">
    <property type="component" value="Unassembled WGS sequence"/>
</dbReference>
<dbReference type="GO" id="GO:0045547">
    <property type="term" value="F:ditrans,polycis-polyprenyl diphosphate synthase [(2E,6E)-farnesyl diphosphate specific] activity"/>
    <property type="evidence" value="ECO:0007669"/>
    <property type="project" value="UniProtKB-EC"/>
</dbReference>
<dbReference type="PANTHER" id="PTHR10291">
    <property type="entry name" value="DEHYDRODOLICHYL DIPHOSPHATE SYNTHASE FAMILY MEMBER"/>
    <property type="match status" value="1"/>
</dbReference>
<keyword evidence="2 5" id="KW-0808">Transferase</keyword>
<dbReference type="STRING" id="10195.A0A3M7SW81"/>
<evidence type="ECO:0000256" key="1">
    <source>
        <dbReference type="ARBA" id="ARBA00005432"/>
    </source>
</evidence>
<dbReference type="HAMAP" id="MF_01139">
    <property type="entry name" value="ISPT"/>
    <property type="match status" value="1"/>
</dbReference>
<keyword evidence="3" id="KW-0460">Magnesium</keyword>
<dbReference type="AlphaFoldDB" id="A0A3M7SW81"/>
<dbReference type="Gene3D" id="3.40.1180.10">
    <property type="entry name" value="Decaprenyl diphosphate synthase-like"/>
    <property type="match status" value="1"/>
</dbReference>
<evidence type="ECO:0000256" key="4">
    <source>
        <dbReference type="ARBA" id="ARBA00047353"/>
    </source>
</evidence>
<keyword evidence="7" id="KW-1185">Reference proteome</keyword>
<comment type="catalytic activity">
    <reaction evidence="4">
        <text>n isopentenyl diphosphate + (2E,6E)-farnesyl diphosphate = a di-trans,poly-cis-polyprenyl diphosphate + n diphosphate</text>
        <dbReference type="Rhea" id="RHEA:53008"/>
        <dbReference type="Rhea" id="RHEA-COMP:19494"/>
        <dbReference type="ChEBI" id="CHEBI:33019"/>
        <dbReference type="ChEBI" id="CHEBI:128769"/>
        <dbReference type="ChEBI" id="CHEBI:136960"/>
        <dbReference type="ChEBI" id="CHEBI:175763"/>
        <dbReference type="EC" id="2.5.1.87"/>
    </reaction>
</comment>
<evidence type="ECO:0000256" key="3">
    <source>
        <dbReference type="ARBA" id="ARBA00022842"/>
    </source>
</evidence>
<dbReference type="NCBIfam" id="TIGR00055">
    <property type="entry name" value="uppS"/>
    <property type="match status" value="1"/>
</dbReference>
<dbReference type="PROSITE" id="PS01066">
    <property type="entry name" value="UPP_SYNTHASE"/>
    <property type="match status" value="1"/>
</dbReference>
<dbReference type="GO" id="GO:0016094">
    <property type="term" value="P:polyprenol biosynthetic process"/>
    <property type="evidence" value="ECO:0007669"/>
    <property type="project" value="TreeGrafter"/>
</dbReference>
<dbReference type="InterPro" id="IPR036424">
    <property type="entry name" value="UPP_synth-like_sf"/>
</dbReference>
<comment type="caution">
    <text evidence="6">The sequence shown here is derived from an EMBL/GenBank/DDBJ whole genome shotgun (WGS) entry which is preliminary data.</text>
</comment>
<dbReference type="CDD" id="cd00475">
    <property type="entry name" value="Cis_IPPS"/>
    <property type="match status" value="1"/>
</dbReference>
<dbReference type="OrthoDB" id="4173905at2759"/>
<evidence type="ECO:0000313" key="6">
    <source>
        <dbReference type="EMBL" id="RNA39840.1"/>
    </source>
</evidence>
<sequence>MTWFVDDRRTWIQRIFGNILLNGPVPKHVAIIMDGNRRYAKLKNIKKIEGHMSGFDKLVEALSWCFLMNVKEISVYAFSIENFKRSDDEVNALFDLAREKFQRLLDEKEKINKLKVCIRFFGNVSLLPQDLQVIISKVVQMSKHNKNLFMNICIAYTSRDEITMAVREISQGVNEQKILINDINEALIEQCLYTSNSFPVDLLVRTSGEVRLSDFLLWQCNATNLTFVKQMWPEFSVWNFYMAILNFQLNHHHIEKLRDSLLERTSKDIAASCKMSVIENRKVLVDRLKNKEIDDQENLQLLAKHLATEAIDSEIACQKNRTTQFLSSLNLKREDAFYQLSLCDI</sequence>
<dbReference type="EMBL" id="REGN01000700">
    <property type="protein sequence ID" value="RNA39840.1"/>
    <property type="molecule type" value="Genomic_DNA"/>
</dbReference>